<evidence type="ECO:0000313" key="2">
    <source>
        <dbReference type="EMBL" id="MEQ2512110.1"/>
    </source>
</evidence>
<dbReference type="NCBIfam" id="TIGR03943">
    <property type="entry name" value="TIGR03943 family putative permease subunit"/>
    <property type="match status" value="1"/>
</dbReference>
<name>A0ABV1G9L6_9FIRM</name>
<reference evidence="2 3" key="1">
    <citation type="submission" date="2024-03" db="EMBL/GenBank/DDBJ databases">
        <title>Human intestinal bacterial collection.</title>
        <authorList>
            <person name="Pauvert C."/>
            <person name="Hitch T.C.A."/>
            <person name="Clavel T."/>
        </authorList>
    </citation>
    <scope>NUCLEOTIDE SEQUENCE [LARGE SCALE GENOMIC DNA]</scope>
    <source>
        <strain evidence="2 3">CLA-AA-H192</strain>
    </source>
</reference>
<dbReference type="InterPro" id="IPR015402">
    <property type="entry name" value="DUF1980"/>
</dbReference>
<dbReference type="InterPro" id="IPR027417">
    <property type="entry name" value="P-loop_NTPase"/>
</dbReference>
<proteinExistence type="predicted"/>
<feature type="domain" description="DUF1980" evidence="1">
    <location>
        <begin position="190"/>
        <end position="305"/>
    </location>
</feature>
<protein>
    <submittedName>
        <fullName evidence="2">TIGR03943 family protein</fullName>
    </submittedName>
</protein>
<dbReference type="RefSeq" id="WP_349136813.1">
    <property type="nucleotide sequence ID" value="NZ_JBBMFF010000260.1"/>
</dbReference>
<evidence type="ECO:0000259" key="1">
    <source>
        <dbReference type="Pfam" id="PF21537"/>
    </source>
</evidence>
<dbReference type="EMBL" id="JBBMFF010000260">
    <property type="protein sequence ID" value="MEQ2512110.1"/>
    <property type="molecule type" value="Genomic_DNA"/>
</dbReference>
<evidence type="ECO:0000313" key="3">
    <source>
        <dbReference type="Proteomes" id="UP001491552"/>
    </source>
</evidence>
<accession>A0ABV1G9L6</accession>
<organism evidence="2 3">
    <name type="scientific">Faecousia intestinalis</name>
    <dbReference type="NCBI Taxonomy" id="3133167"/>
    <lineage>
        <taxon>Bacteria</taxon>
        <taxon>Bacillati</taxon>
        <taxon>Bacillota</taxon>
        <taxon>Clostridia</taxon>
        <taxon>Eubacteriales</taxon>
        <taxon>Oscillospiraceae</taxon>
        <taxon>Faecousia</taxon>
    </lineage>
</organism>
<sequence length="311" mass="35276">MAIPVYAFTGFLDAGKTKFIQETLEDERFNAGERTLLLICEEGEEEYDLSTYPYQHVYPEVIDQEAVTTEELSQLFKKHHCERVVVELNGMLQVGPFYQKMPEDWQIAQEVMFADGTSILAYNANMRSLVVDKLTGCEMVVFNRLAPGTDIMPLHKLARALNRRVGILYEYTDGTTQPDEIEDPLPFDINAPVVEIGDDDFALWYRDITEEPKKYDGKTVRFKGQVARLKKDRDGYFAPGRFVMTCCVEDIAFMGLPCKYADAASLHAREWVTVEATVSVRFHALYRGTGPILTAIRVTPAEPAKNEVATF</sequence>
<dbReference type="InterPro" id="IPR048447">
    <property type="entry name" value="DUF1980_C"/>
</dbReference>
<dbReference type="Pfam" id="PF21537">
    <property type="entry name" value="DUF1980_C"/>
    <property type="match status" value="1"/>
</dbReference>
<keyword evidence="3" id="KW-1185">Reference proteome</keyword>
<dbReference type="Proteomes" id="UP001491552">
    <property type="component" value="Unassembled WGS sequence"/>
</dbReference>
<dbReference type="Gene3D" id="3.40.50.300">
    <property type="entry name" value="P-loop containing nucleotide triphosphate hydrolases"/>
    <property type="match status" value="1"/>
</dbReference>
<gene>
    <name evidence="2" type="ORF">WMO66_12800</name>
</gene>
<comment type="caution">
    <text evidence="2">The sequence shown here is derived from an EMBL/GenBank/DDBJ whole genome shotgun (WGS) entry which is preliminary data.</text>
</comment>